<accession>A0A846M684</accession>
<dbReference type="InterPro" id="IPR011008">
    <property type="entry name" value="Dimeric_a/b-barrel"/>
</dbReference>
<dbReference type="SUPFAM" id="SSF54909">
    <property type="entry name" value="Dimeric alpha+beta barrel"/>
    <property type="match status" value="1"/>
</dbReference>
<dbReference type="Gene3D" id="3.30.70.1060">
    <property type="entry name" value="Dimeric alpha+beta barrel"/>
    <property type="match status" value="1"/>
</dbReference>
<dbReference type="AlphaFoldDB" id="A0A846M684"/>
<comment type="caution">
    <text evidence="3">The sequence shown here is derived from an EMBL/GenBank/DDBJ whole genome shotgun (WGS) entry which is preliminary data.</text>
</comment>
<dbReference type="InterPro" id="IPR005545">
    <property type="entry name" value="YCII"/>
</dbReference>
<gene>
    <name evidence="3" type="ORF">FHS54_002777</name>
</gene>
<feature type="domain" description="YCII-related" evidence="2">
    <location>
        <begin position="1"/>
        <end position="82"/>
    </location>
</feature>
<evidence type="ECO:0000259" key="2">
    <source>
        <dbReference type="Pfam" id="PF03795"/>
    </source>
</evidence>
<proteinExistence type="inferred from homology"/>
<reference evidence="3 4" key="1">
    <citation type="submission" date="2020-03" db="EMBL/GenBank/DDBJ databases">
        <title>Genomic Encyclopedia of Type Strains, Phase IV (KMG-IV): sequencing the most valuable type-strain genomes for metagenomic binning, comparative biology and taxonomic classification.</title>
        <authorList>
            <person name="Goeker M."/>
        </authorList>
    </citation>
    <scope>NUCLEOTIDE SEQUENCE [LARGE SCALE GENOMIC DNA]</scope>
    <source>
        <strain evidence="3 4">DSM 21299</strain>
    </source>
</reference>
<dbReference type="PANTHER" id="PTHR33606">
    <property type="entry name" value="PROTEIN YCII"/>
    <property type="match status" value="1"/>
</dbReference>
<dbReference type="InterPro" id="IPR051807">
    <property type="entry name" value="Sec-metab_biosynth-assoc"/>
</dbReference>
<keyword evidence="4" id="KW-1185">Reference proteome</keyword>
<dbReference type="Proteomes" id="UP000576821">
    <property type="component" value="Unassembled WGS sequence"/>
</dbReference>
<dbReference type="Pfam" id="PF03795">
    <property type="entry name" value="YCII"/>
    <property type="match status" value="1"/>
</dbReference>
<dbReference type="PANTHER" id="PTHR33606:SF3">
    <property type="entry name" value="PROTEIN YCII"/>
    <property type="match status" value="1"/>
</dbReference>
<dbReference type="RefSeq" id="WP_208405012.1">
    <property type="nucleotide sequence ID" value="NZ_JAASQR010000004.1"/>
</dbReference>
<dbReference type="EMBL" id="JAASQR010000004">
    <property type="protein sequence ID" value="NIJ17777.1"/>
    <property type="molecule type" value="Genomic_DNA"/>
</dbReference>
<name>A0A846M684_9SPHN</name>
<sequence length="100" mass="10928">MFFIILAADRPGALPLRLEHRQRHLDYWLAQGAAVKVAGAMLDGDSPDASPKGSSFLLEAQDEPAVRALLAADPFTIEGVFTGDFIVQPVRPAIGEWRRD</sequence>
<organism evidence="3 4">
    <name type="scientific">Sphingobium vermicomposti</name>
    <dbReference type="NCBI Taxonomy" id="529005"/>
    <lineage>
        <taxon>Bacteria</taxon>
        <taxon>Pseudomonadati</taxon>
        <taxon>Pseudomonadota</taxon>
        <taxon>Alphaproteobacteria</taxon>
        <taxon>Sphingomonadales</taxon>
        <taxon>Sphingomonadaceae</taxon>
        <taxon>Sphingobium</taxon>
    </lineage>
</organism>
<protein>
    <recommendedName>
        <fullName evidence="2">YCII-related domain-containing protein</fullName>
    </recommendedName>
</protein>
<evidence type="ECO:0000313" key="4">
    <source>
        <dbReference type="Proteomes" id="UP000576821"/>
    </source>
</evidence>
<evidence type="ECO:0000313" key="3">
    <source>
        <dbReference type="EMBL" id="NIJ17777.1"/>
    </source>
</evidence>
<comment type="similarity">
    <text evidence="1">Belongs to the YciI family.</text>
</comment>
<evidence type="ECO:0000256" key="1">
    <source>
        <dbReference type="ARBA" id="ARBA00007689"/>
    </source>
</evidence>